<evidence type="ECO:0000256" key="1">
    <source>
        <dbReference type="SAM" id="MobiDB-lite"/>
    </source>
</evidence>
<dbReference type="InterPro" id="IPR051172">
    <property type="entry name" value="Chlamydia_OmcB"/>
</dbReference>
<evidence type="ECO:0000256" key="2">
    <source>
        <dbReference type="SAM" id="Phobius"/>
    </source>
</evidence>
<evidence type="ECO:0000259" key="3">
    <source>
        <dbReference type="Pfam" id="PF01345"/>
    </source>
</evidence>
<dbReference type="EMBL" id="CP034234">
    <property type="protein sequence ID" value="AZK44424.1"/>
    <property type="molecule type" value="Genomic_DNA"/>
</dbReference>
<sequence>MNPGDVSVFDTFSNAFNTKFDVYLNAGESLAIEWTFIRKSGINNKHNLDYTLEGPGVSKSLKFVAINNTPANAGSNQTMFDVGDAREVTEDALAGNPEVNKFDATNENHWLKAPASGIYRFTIPKTKNITARYRFHILKADGTSALGRTWSEQIELTQNANIFEDFVFYHMMIDGYIYKQSLYGFNGQDSLITSDAAGLVEESDSACAPIYESALKKGGIAFKDEAFGIPNYILAADDSDCSSRVTNYKLFASVPDDDMPETATYADGESTWLTQEIKLPEFVSMTYSRTSHDTQAVDVRVDINNYEGLVEVKVDTNNNGSYDDDVDVTLSTIYRSGQPVTLSWDGLNGLGVPVPITQTVHIFSDIDRSGEIHFVGYDIEDLRSGITIERINGLMRPITNADVVYWDHRPVNDRIVSGCGPFEGQMDATAGTESNGSFKWRYGNDCIYRSVDGQLEGNGPFFGANSGQGKSFGDIAYIHEWTYEKLLSPVEIDREIPGLNPYFQITKEVVDDTGDLILTPGEVFTYTIKAHNEGSVMSDMKIKDLLTEVQNYVTVGDGPIEVKRNNVAVPGHTIASLMGGGLEFTGMLPLNSSGAIQDEVEITLTFTANANINSIPAPPHLDNTAHVYWDIDELNEQGQIVTTEYENDDSAFILTGESGFEIVKRVKNLGLPIDRGHEVNGIVSPGEAIEYEIEVENTKQTVLDSVVIYDELKEILNSIKEKESLGSVTVEAVFDRADGNTATSSLITTEPLTLETLTDKNKGVEVKLSAGDRVTLRFKVTTIDELEGELLRNKAFAKHEEELKDSSTSIPIGSSVLIIHKKVTDDDLSGAVSQGEAFTYEIVVKNDGNAPAYNVEIMDDFDGVAPFIAERPEDVVVTMIHDGVTSTHSLAELMSGIYLVRLDPGKTAELNFTVYLKATLDLSTITHHNEAGNPVLYNVAYANFDPSPEVEIPVELPKLKIEKSVLDADENGWVTQNETFTYTIEVTNIGLGYAHGVTIQDPFTDVLDSIKEKTALSNVSVSYVFNHLEGKPIVSTLDDGTDLTLQNLVDGFKAHLGSQESITLTFSVTALDDLSALASGSLVNKVTAKNIYETVDATAIIFAGNTGLSIYKKAEIEDDKHLAEPGDTVTYTIGILNKGPMAAKNVYVIDPMTALLDVIEEKPEAVSVVSTQGNTYTLADLIQGIVLANLDDQELVELVFTVTLKPTLDVSTIPNVNESGFPMIPNIATVNDVPTTEIEVPVDLPKLDLEKLVTETNRDDFVEENEGLTYTIHVRNQSNVMSYKTIIRDNLKDIINIIQEKDHLDQVVFNYSFKNLNDEPVTSTLVGDTSLCVSDLVEGIIVNLGGFDELTLTFEVTAMSNLEGVEEFVNTATVSNPFEEIETSVKVPVKTPDEPTIPITPINPPEPGKPHKPLLPSTGVSALPLRGISLGLMVAGTVLMVLKRKRK</sequence>
<evidence type="ECO:0000313" key="4">
    <source>
        <dbReference type="EMBL" id="AZK44424.1"/>
    </source>
</evidence>
<dbReference type="NCBIfam" id="TIGR01451">
    <property type="entry name" value="B_ant_repeat"/>
    <property type="match status" value="1"/>
</dbReference>
<keyword evidence="5" id="KW-1185">Reference proteome</keyword>
<name>A0A3S8RN94_9FIRM</name>
<dbReference type="KEGG" id="eri:EEI45_06450"/>
<dbReference type="PANTHER" id="PTHR34819">
    <property type="entry name" value="LARGE CYSTEINE-RICH PERIPLASMIC PROTEIN OMCB"/>
    <property type="match status" value="1"/>
</dbReference>
<keyword evidence="2" id="KW-1133">Transmembrane helix</keyword>
<dbReference type="InterPro" id="IPR047589">
    <property type="entry name" value="DUF11_rpt"/>
</dbReference>
<gene>
    <name evidence="4" type="ORF">EEI45_06450</name>
</gene>
<feature type="region of interest" description="Disordered" evidence="1">
    <location>
        <begin position="1390"/>
        <end position="1413"/>
    </location>
</feature>
<feature type="transmembrane region" description="Helical" evidence="2">
    <location>
        <begin position="1423"/>
        <end position="1442"/>
    </location>
</feature>
<dbReference type="InterPro" id="IPR001434">
    <property type="entry name" value="OmcB-like_DUF11"/>
</dbReference>
<dbReference type="Proteomes" id="UP000278804">
    <property type="component" value="Chromosome"/>
</dbReference>
<protein>
    <submittedName>
        <fullName evidence="4">DUF11 domain-containing protein</fullName>
    </submittedName>
</protein>
<feature type="domain" description="DUF11" evidence="3">
    <location>
        <begin position="1122"/>
        <end position="1209"/>
    </location>
</feature>
<evidence type="ECO:0000313" key="5">
    <source>
        <dbReference type="Proteomes" id="UP000278804"/>
    </source>
</evidence>
<dbReference type="RefSeq" id="WP_125164597.1">
    <property type="nucleotide sequence ID" value="NZ_CP034234.1"/>
</dbReference>
<keyword evidence="2" id="KW-0472">Membrane</keyword>
<dbReference type="Pfam" id="PF01345">
    <property type="entry name" value="DUF11"/>
    <property type="match status" value="1"/>
</dbReference>
<organism evidence="4 5">
    <name type="scientific">Erysipelothrix piscisicarius</name>
    <dbReference type="NCBI Taxonomy" id="2485784"/>
    <lineage>
        <taxon>Bacteria</taxon>
        <taxon>Bacillati</taxon>
        <taxon>Bacillota</taxon>
        <taxon>Erysipelotrichia</taxon>
        <taxon>Erysipelotrichales</taxon>
        <taxon>Erysipelotrichaceae</taxon>
        <taxon>Erysipelothrix</taxon>
    </lineage>
</organism>
<reference evidence="4 5" key="1">
    <citation type="journal article" date="2020" name="Int. J. Syst. Evol. Microbiol.">
        <title>Description of Erysipelothrix piscisicarius sp. nov., an emergent fish pathogen, and assessment of virulence using a tiger barb (Puntigrus tetrazona) infection model.</title>
        <authorList>
            <person name="Pomaranski E.K."/>
            <person name="Griffin M.J."/>
            <person name="Camus A.C."/>
            <person name="Armwood A.R."/>
            <person name="Shelley J."/>
            <person name="Waldbieser G.C."/>
            <person name="LaFrentz B.R."/>
            <person name="Garcia J.C."/>
            <person name="Yanong R."/>
            <person name="Soto E."/>
        </authorList>
    </citation>
    <scope>NUCLEOTIDE SEQUENCE [LARGE SCALE GENOMIC DNA]</scope>
    <source>
        <strain evidence="4 5">15TAL0474</strain>
    </source>
</reference>
<dbReference type="PANTHER" id="PTHR34819:SF3">
    <property type="entry name" value="CELL SURFACE PROTEIN"/>
    <property type="match status" value="1"/>
</dbReference>
<accession>A0A3S8RN94</accession>
<proteinExistence type="predicted"/>
<keyword evidence="2" id="KW-0812">Transmembrane</keyword>